<keyword evidence="4" id="KW-1185">Reference proteome</keyword>
<name>A0A1H5GRJ9_PSEAG</name>
<dbReference type="Gene3D" id="2.40.230.20">
    <property type="entry name" value="Nucleoside-specific channel-forming protein, Tsx-like"/>
    <property type="match status" value="1"/>
</dbReference>
<dbReference type="InterPro" id="IPR036777">
    <property type="entry name" value="Channel_Tsx-like_sf"/>
</dbReference>
<accession>A0A1H5GRJ9</accession>
<keyword evidence="2" id="KW-0732">Signal</keyword>
<evidence type="ECO:0000256" key="1">
    <source>
        <dbReference type="ARBA" id="ARBA00008728"/>
    </source>
</evidence>
<dbReference type="OrthoDB" id="104801at2"/>
<dbReference type="Pfam" id="PF03502">
    <property type="entry name" value="Channel_Tsx"/>
    <property type="match status" value="1"/>
</dbReference>
<dbReference type="RefSeq" id="WP_090386567.1">
    <property type="nucleotide sequence ID" value="NZ_FNSC01000001.1"/>
</dbReference>
<dbReference type="InterPro" id="IPR018013">
    <property type="entry name" value="Channel_Tsx-like"/>
</dbReference>
<protein>
    <submittedName>
        <fullName evidence="3">Nucleoside-specific outer membrane channel protein Tsx</fullName>
    </submittedName>
</protein>
<dbReference type="AlphaFoldDB" id="A0A1H5GRJ9"/>
<feature type="signal peptide" evidence="2">
    <location>
        <begin position="1"/>
        <end position="24"/>
    </location>
</feature>
<dbReference type="EMBL" id="FNSC01000001">
    <property type="protein sequence ID" value="SEE17708.1"/>
    <property type="molecule type" value="Genomic_DNA"/>
</dbReference>
<evidence type="ECO:0000313" key="4">
    <source>
        <dbReference type="Proteomes" id="UP000242849"/>
    </source>
</evidence>
<reference evidence="4" key="1">
    <citation type="submission" date="2016-10" db="EMBL/GenBank/DDBJ databases">
        <authorList>
            <person name="Varghese N."/>
            <person name="Submissions S."/>
        </authorList>
    </citation>
    <scope>NUCLEOTIDE SEQUENCE [LARGE SCALE GENOMIC DNA]</scope>
    <source>
        <strain evidence="4">DSM 12111</strain>
    </source>
</reference>
<sequence length="290" mass="32271">MKLKHLPYSIALAVGLFSGQQALASDAFLWQDTSLSYLYGSNFQRLNNNAEEQRSQSTFTLENASGWTWGDTFFFLDYIDADNSQARGSNFGNLKVKEKSSFYYMEFSPRVSLSWLTGQDLSVGPLKDVYAAFTYEKGNGGPGTENYLYGIGTAWNAPGFAYLNANLYAVKVNNHIFFDHDFKASDKGNGHTYQLTVSGAYPFAIGEQDFVVDGYIDWRAPSSDADTQTSVGSSIQIKWDAGKALFGEGRKLYVGTELNMWHNKYGIKPIDGSTNGFDQTAVQALVKYHF</sequence>
<gene>
    <name evidence="3" type="ORF">SAMN05421553_4205</name>
</gene>
<evidence type="ECO:0000313" key="3">
    <source>
        <dbReference type="EMBL" id="SEE17708.1"/>
    </source>
</evidence>
<proteinExistence type="inferred from homology"/>
<dbReference type="GO" id="GO:0009279">
    <property type="term" value="C:cell outer membrane"/>
    <property type="evidence" value="ECO:0007669"/>
    <property type="project" value="InterPro"/>
</dbReference>
<evidence type="ECO:0000256" key="2">
    <source>
        <dbReference type="SAM" id="SignalP"/>
    </source>
</evidence>
<dbReference type="Proteomes" id="UP000242849">
    <property type="component" value="Unassembled WGS sequence"/>
</dbReference>
<feature type="chain" id="PRO_5017424855" evidence="2">
    <location>
        <begin position="25"/>
        <end position="290"/>
    </location>
</feature>
<dbReference type="SUPFAM" id="SSF111364">
    <property type="entry name" value="Tsx-like channel"/>
    <property type="match status" value="1"/>
</dbReference>
<organism evidence="3 4">
    <name type="scientific">Pseudomonas anguilliseptica</name>
    <dbReference type="NCBI Taxonomy" id="53406"/>
    <lineage>
        <taxon>Bacteria</taxon>
        <taxon>Pseudomonadati</taxon>
        <taxon>Pseudomonadota</taxon>
        <taxon>Gammaproteobacteria</taxon>
        <taxon>Pseudomonadales</taxon>
        <taxon>Pseudomonadaceae</taxon>
        <taxon>Pseudomonas</taxon>
    </lineage>
</organism>
<comment type="similarity">
    <text evidence="1">Belongs to the nucleoside-specific channel-forming outer membrane porin (Tsx) (TC 1.B.10) family.</text>
</comment>
<dbReference type="STRING" id="53406.SAMN05421553_4205"/>